<dbReference type="Pfam" id="PF07714">
    <property type="entry name" value="PK_Tyr_Ser-Thr"/>
    <property type="match status" value="1"/>
</dbReference>
<dbReference type="InterPro" id="IPR011009">
    <property type="entry name" value="Kinase-like_dom_sf"/>
</dbReference>
<dbReference type="HOGENOM" id="CLU_000288_22_1_1"/>
<feature type="transmembrane region" description="Helical" evidence="21">
    <location>
        <begin position="818"/>
        <end position="838"/>
    </location>
</feature>
<dbReference type="InterPro" id="IPR001245">
    <property type="entry name" value="Ser-Thr/Tyr_kinase_cat_dom"/>
</dbReference>
<dbReference type="FunFam" id="3.80.10.10:FF:000317">
    <property type="entry name" value="Inactive leucine-rich repeat receptor-like protein kinase"/>
    <property type="match status" value="1"/>
</dbReference>
<organism evidence="23 24">
    <name type="scientific">Solanum tuberosum</name>
    <name type="common">Potato</name>
    <dbReference type="NCBI Taxonomy" id="4113"/>
    <lineage>
        <taxon>Eukaryota</taxon>
        <taxon>Viridiplantae</taxon>
        <taxon>Streptophyta</taxon>
        <taxon>Embryophyta</taxon>
        <taxon>Tracheophyta</taxon>
        <taxon>Spermatophyta</taxon>
        <taxon>Magnoliopsida</taxon>
        <taxon>eudicotyledons</taxon>
        <taxon>Gunneridae</taxon>
        <taxon>Pentapetalae</taxon>
        <taxon>asterids</taxon>
        <taxon>lamiids</taxon>
        <taxon>Solanales</taxon>
        <taxon>Solanaceae</taxon>
        <taxon>Solanoideae</taxon>
        <taxon>Solaneae</taxon>
        <taxon>Solanum</taxon>
    </lineage>
</organism>
<dbReference type="GO" id="GO:0004674">
    <property type="term" value="F:protein serine/threonine kinase activity"/>
    <property type="evidence" value="ECO:0007669"/>
    <property type="project" value="UniProtKB-KW"/>
</dbReference>
<dbReference type="InterPro" id="IPR008271">
    <property type="entry name" value="Ser/Thr_kinase_AS"/>
</dbReference>
<evidence type="ECO:0000256" key="9">
    <source>
        <dbReference type="ARBA" id="ARBA00022692"/>
    </source>
</evidence>
<dbReference type="InParanoid" id="M1ANR0"/>
<dbReference type="FunFam" id="3.30.200.20:FF:000661">
    <property type="entry name" value="Serine-threonine protein kinase plant-type"/>
    <property type="match status" value="1"/>
</dbReference>
<dbReference type="GO" id="GO:0005886">
    <property type="term" value="C:plasma membrane"/>
    <property type="evidence" value="ECO:0007669"/>
    <property type="project" value="UniProtKB-SubCell"/>
</dbReference>
<dbReference type="InterPro" id="IPR003591">
    <property type="entry name" value="Leu-rich_rpt_typical-subtyp"/>
</dbReference>
<evidence type="ECO:0000256" key="17">
    <source>
        <dbReference type="ARBA" id="ARBA00023170"/>
    </source>
</evidence>
<evidence type="ECO:0000256" key="10">
    <source>
        <dbReference type="ARBA" id="ARBA00022729"/>
    </source>
</evidence>
<dbReference type="SMART" id="SM00369">
    <property type="entry name" value="LRR_TYP"/>
    <property type="match status" value="4"/>
</dbReference>
<dbReference type="Pfam" id="PF00560">
    <property type="entry name" value="LRR_1"/>
    <property type="match status" value="7"/>
</dbReference>
<dbReference type="PROSITE" id="PS00108">
    <property type="entry name" value="PROTEIN_KINASE_ST"/>
    <property type="match status" value="1"/>
</dbReference>
<keyword evidence="6" id="KW-0597">Phosphoprotein</keyword>
<evidence type="ECO:0000256" key="5">
    <source>
        <dbReference type="ARBA" id="ARBA00022527"/>
    </source>
</evidence>
<dbReference type="Pfam" id="PF13855">
    <property type="entry name" value="LRR_8"/>
    <property type="match status" value="1"/>
</dbReference>
<evidence type="ECO:0000256" key="2">
    <source>
        <dbReference type="ARBA" id="ARBA00008684"/>
    </source>
</evidence>
<keyword evidence="17" id="KW-0675">Receptor</keyword>
<reference evidence="23" key="2">
    <citation type="submission" date="2015-06" db="UniProtKB">
        <authorList>
            <consortium name="EnsemblPlants"/>
        </authorList>
    </citation>
    <scope>IDENTIFICATION</scope>
    <source>
        <strain evidence="23">DM1-3 516 R44</strain>
    </source>
</reference>
<evidence type="ECO:0000256" key="1">
    <source>
        <dbReference type="ARBA" id="ARBA00004162"/>
    </source>
</evidence>
<dbReference type="PaxDb" id="4113-PGSC0003DMT400026802"/>
<dbReference type="SMART" id="SM00220">
    <property type="entry name" value="S_TKc"/>
    <property type="match status" value="1"/>
</dbReference>
<evidence type="ECO:0000256" key="16">
    <source>
        <dbReference type="ARBA" id="ARBA00023136"/>
    </source>
</evidence>
<dbReference type="EnsemblPlants" id="PGSC0003DMT400026802">
    <property type="protein sequence ID" value="PGSC0003DMT400026802"/>
    <property type="gene ID" value="PGSC0003DMG400010348"/>
</dbReference>
<dbReference type="InterPro" id="IPR000719">
    <property type="entry name" value="Prot_kinase_dom"/>
</dbReference>
<dbReference type="InterPro" id="IPR013210">
    <property type="entry name" value="LRR_N_plant-typ"/>
</dbReference>
<evidence type="ECO:0000259" key="22">
    <source>
        <dbReference type="PROSITE" id="PS50011"/>
    </source>
</evidence>
<evidence type="ECO:0000256" key="21">
    <source>
        <dbReference type="SAM" id="Phobius"/>
    </source>
</evidence>
<name>M1ANR0_SOLTU</name>
<comment type="catalytic activity">
    <reaction evidence="19">
        <text>L-threonyl-[protein] + ATP = O-phospho-L-threonyl-[protein] + ADP + H(+)</text>
        <dbReference type="Rhea" id="RHEA:46608"/>
        <dbReference type="Rhea" id="RHEA-COMP:11060"/>
        <dbReference type="Rhea" id="RHEA-COMP:11605"/>
        <dbReference type="ChEBI" id="CHEBI:15378"/>
        <dbReference type="ChEBI" id="CHEBI:30013"/>
        <dbReference type="ChEBI" id="CHEBI:30616"/>
        <dbReference type="ChEBI" id="CHEBI:61977"/>
        <dbReference type="ChEBI" id="CHEBI:456216"/>
        <dbReference type="EC" id="2.7.11.1"/>
    </reaction>
</comment>
<accession>M1ANR0</accession>
<dbReference type="PANTHER" id="PTHR27008">
    <property type="entry name" value="OS04G0122200 PROTEIN"/>
    <property type="match status" value="1"/>
</dbReference>
<keyword evidence="11" id="KW-0677">Repeat</keyword>
<evidence type="ECO:0000256" key="3">
    <source>
        <dbReference type="ARBA" id="ARBA00012513"/>
    </source>
</evidence>
<dbReference type="SUPFAM" id="SSF56112">
    <property type="entry name" value="Protein kinase-like (PK-like)"/>
    <property type="match status" value="1"/>
</dbReference>
<comment type="subcellular location">
    <subcellularLocation>
        <location evidence="1">Cell membrane</location>
        <topology evidence="1">Single-pass membrane protein</topology>
    </subcellularLocation>
</comment>
<dbReference type="OMA" id="KCGTAVK"/>
<dbReference type="Gene3D" id="1.10.510.10">
    <property type="entry name" value="Transferase(Phosphotransferase) domain 1"/>
    <property type="match status" value="1"/>
</dbReference>
<evidence type="ECO:0000313" key="23">
    <source>
        <dbReference type="EnsemblPlants" id="PGSC0003DMT400026802"/>
    </source>
</evidence>
<feature type="domain" description="Protein kinase" evidence="22">
    <location>
        <begin position="873"/>
        <end position="1149"/>
    </location>
</feature>
<evidence type="ECO:0000256" key="19">
    <source>
        <dbReference type="ARBA" id="ARBA00047899"/>
    </source>
</evidence>
<comment type="similarity">
    <text evidence="2">Belongs to the protein kinase superfamily. Ser/Thr protein kinase family.</text>
</comment>
<evidence type="ECO:0000256" key="11">
    <source>
        <dbReference type="ARBA" id="ARBA00022737"/>
    </source>
</evidence>
<sequence length="1231" mass="135400">MNTNIIPSTSIQNSEDISELPMTTTNISGYSSTDKNSSKITYPITVDDYSLSYIYFMGCKDNTSEKLQNHSIKSKLMVGQQNGILSSLDSEFPQNTRIRQNSSEAIFNTPHNFNEHTQGYFFEHCKVNTTGYMDRKTIVFYGLVSRKKRNLSVIVMGRSCDLLFALSVFILLHTSLSISTDEAALLAFKSHISSSNPNNILATNWSSSTLVCTWIGITCTSPHHRVAALDISSMQLHGTISPHLGNLSFLVSLNISNNSFRGDLPKELAHLQRLKLIDVSSNNFTGAIPSFLSLLVDLCILCLSSNQFSGKIPSSLSNLTKLEVLKIKGNLLEGEIPRELGDLHYMTALNLGSNHLTGSIPPSIYNITTMRIIALTNNNLSGKIPVELGNLKKLQILSLNDCKLTGSIPASIFNMSALQLLGISENRLSGTLPSDLGRGMPNLEGFSCFQNSLSGFLPASISKSSRLSVLELSYNSFTGPIPESVSDLEYIEILNFGGNNFFSNSALSFLTSLTNCRKLKEITFAENPLDGFLPASIGNFSDSLQIFQGWYCKLKGFIPGEIGNLTGVIKMDLSQNELTGYIPKTIQGLSNLQELYLGGNMIKGTIPDVMCNLNKLGALDLSKNQASGSIPPCLGNVTSLRYLYLANNRLNWTLPSSLGSLQDLLEFNVSSNLLTGEVPIEIGNLKVATIVDLSKNDFNGKIPSTLGGLDRLMKLSLAHNKLDGPIPDSFGKMLALEFLDLSINNVSGEIPKSLEALVYLKYLNFSFNELSGEIPTGGPFANATSQSFLKNYALCGDSKFHVSPCVIKSPKRSKKKKAILVLGVGMLFLALALTYVFLRLRKEKKNAGQADVSLIKCHERISYYELEQATERFNESNLLGNGSFCKVYKGRLKDGTLLAAKVFNVQLEGAFKSFDTECEMLRNLRHRNLTKVITSCSNLDFKALVLEYMSNGTLDKWLYSHNLFLDLLQRLAIMIDVASAMVYLHSGCSNPVVHCDLKPSNVLLDQEMVGHVSDFGIAKLLGAGKTFVQTRTIATIGYIAPEYGQDGMVSTSCDVYSFGILMMETFTRTKPGDEIFTGDLSIRRWVSDSFPYEIHKVVDANLVELEDERIDAKMQCLLSIIELALSCTLVSPDARISMEDSLSTLQKIMLQTSFMTLLIRAYAFWCFDDLLTNAGTWSSAEYARPVSKCGTAVKAVCAKCGTAVKVVCVRELVKAAEYFTNQKQGGCLYVW</sequence>
<keyword evidence="18" id="KW-0325">Glycoprotein</keyword>
<dbReference type="Gene3D" id="3.30.200.20">
    <property type="entry name" value="Phosphorylase Kinase, domain 1"/>
    <property type="match status" value="1"/>
</dbReference>
<keyword evidence="4" id="KW-1003">Cell membrane</keyword>
<dbReference type="AlphaFoldDB" id="M1ANR0"/>
<evidence type="ECO:0000256" key="13">
    <source>
        <dbReference type="ARBA" id="ARBA00022777"/>
    </source>
</evidence>
<evidence type="ECO:0000256" key="20">
    <source>
        <dbReference type="ARBA" id="ARBA00048679"/>
    </source>
</evidence>
<dbReference type="EC" id="2.7.11.1" evidence="3"/>
<dbReference type="GO" id="GO:0005524">
    <property type="term" value="F:ATP binding"/>
    <property type="evidence" value="ECO:0007669"/>
    <property type="project" value="UniProtKB-KW"/>
</dbReference>
<evidence type="ECO:0000256" key="8">
    <source>
        <dbReference type="ARBA" id="ARBA00022679"/>
    </source>
</evidence>
<dbReference type="PANTHER" id="PTHR27008:SF599">
    <property type="entry name" value="PROTEIN KINASE DOMAIN-CONTAINING PROTEIN"/>
    <property type="match status" value="1"/>
</dbReference>
<keyword evidence="10" id="KW-0732">Signal</keyword>
<evidence type="ECO:0000256" key="15">
    <source>
        <dbReference type="ARBA" id="ARBA00022989"/>
    </source>
</evidence>
<evidence type="ECO:0000256" key="12">
    <source>
        <dbReference type="ARBA" id="ARBA00022741"/>
    </source>
</evidence>
<keyword evidence="13" id="KW-0418">Kinase</keyword>
<evidence type="ECO:0000256" key="7">
    <source>
        <dbReference type="ARBA" id="ARBA00022614"/>
    </source>
</evidence>
<keyword evidence="12" id="KW-0547">Nucleotide-binding</keyword>
<dbReference type="FunFam" id="1.10.510.10:FF:000358">
    <property type="entry name" value="Putative leucine-rich repeat receptor-like serine/threonine-protein kinase"/>
    <property type="match status" value="1"/>
</dbReference>
<keyword evidence="14" id="KW-0067">ATP-binding</keyword>
<dbReference type="Pfam" id="PF08263">
    <property type="entry name" value="LRRNT_2"/>
    <property type="match status" value="1"/>
</dbReference>
<dbReference type="eggNOG" id="ENOG502QPYS">
    <property type="taxonomic scope" value="Eukaryota"/>
</dbReference>
<dbReference type="GO" id="GO:0050832">
    <property type="term" value="P:defense response to fungus"/>
    <property type="evidence" value="ECO:0007669"/>
    <property type="project" value="UniProtKB-ARBA"/>
</dbReference>
<dbReference type="FunFam" id="3.80.10.10:FF:000095">
    <property type="entry name" value="LRR receptor-like serine/threonine-protein kinase GSO1"/>
    <property type="match status" value="1"/>
</dbReference>
<dbReference type="Gramene" id="PGSC0003DMT400026802">
    <property type="protein sequence ID" value="PGSC0003DMT400026802"/>
    <property type="gene ID" value="PGSC0003DMG400010348"/>
</dbReference>
<dbReference type="InterPro" id="IPR001611">
    <property type="entry name" value="Leu-rich_rpt"/>
</dbReference>
<protein>
    <recommendedName>
        <fullName evidence="3">non-specific serine/threonine protein kinase</fullName>
        <ecNumber evidence="3">2.7.11.1</ecNumber>
    </recommendedName>
</protein>
<keyword evidence="5" id="KW-0723">Serine/threonine-protein kinase</keyword>
<evidence type="ECO:0000256" key="4">
    <source>
        <dbReference type="ARBA" id="ARBA00022475"/>
    </source>
</evidence>
<keyword evidence="16 21" id="KW-0472">Membrane</keyword>
<proteinExistence type="inferred from homology"/>
<keyword evidence="7" id="KW-0433">Leucine-rich repeat</keyword>
<dbReference type="InterPro" id="IPR051809">
    <property type="entry name" value="Plant_receptor-like_S/T_kinase"/>
</dbReference>
<dbReference type="FunFam" id="3.80.10.10:FF:000129">
    <property type="entry name" value="Leucine-rich repeat receptor-like kinase"/>
    <property type="match status" value="1"/>
</dbReference>
<keyword evidence="15 21" id="KW-1133">Transmembrane helix</keyword>
<dbReference type="Gene3D" id="3.80.10.10">
    <property type="entry name" value="Ribonuclease Inhibitor"/>
    <property type="match status" value="4"/>
</dbReference>
<evidence type="ECO:0000256" key="6">
    <source>
        <dbReference type="ARBA" id="ARBA00022553"/>
    </source>
</evidence>
<dbReference type="InterPro" id="IPR032675">
    <property type="entry name" value="LRR_dom_sf"/>
</dbReference>
<dbReference type="Proteomes" id="UP000011115">
    <property type="component" value="Unassembled WGS sequence"/>
</dbReference>
<dbReference type="SUPFAM" id="SSF52047">
    <property type="entry name" value="RNI-like"/>
    <property type="match status" value="1"/>
</dbReference>
<keyword evidence="24" id="KW-1185">Reference proteome</keyword>
<keyword evidence="8" id="KW-0808">Transferase</keyword>
<keyword evidence="9 21" id="KW-0812">Transmembrane</keyword>
<reference evidence="24" key="1">
    <citation type="journal article" date="2011" name="Nature">
        <title>Genome sequence and analysis of the tuber crop potato.</title>
        <authorList>
            <consortium name="The Potato Genome Sequencing Consortium"/>
        </authorList>
    </citation>
    <scope>NUCLEOTIDE SEQUENCE [LARGE SCALE GENOMIC DNA]</scope>
    <source>
        <strain evidence="24">cv. DM1-3 516 R44</strain>
    </source>
</reference>
<evidence type="ECO:0000256" key="14">
    <source>
        <dbReference type="ARBA" id="ARBA00022840"/>
    </source>
</evidence>
<evidence type="ECO:0000256" key="18">
    <source>
        <dbReference type="ARBA" id="ARBA00023180"/>
    </source>
</evidence>
<dbReference type="SUPFAM" id="SSF52058">
    <property type="entry name" value="L domain-like"/>
    <property type="match status" value="1"/>
</dbReference>
<comment type="catalytic activity">
    <reaction evidence="20">
        <text>L-seryl-[protein] + ATP = O-phospho-L-seryl-[protein] + ADP + H(+)</text>
        <dbReference type="Rhea" id="RHEA:17989"/>
        <dbReference type="Rhea" id="RHEA-COMP:9863"/>
        <dbReference type="Rhea" id="RHEA-COMP:11604"/>
        <dbReference type="ChEBI" id="CHEBI:15378"/>
        <dbReference type="ChEBI" id="CHEBI:29999"/>
        <dbReference type="ChEBI" id="CHEBI:30616"/>
        <dbReference type="ChEBI" id="CHEBI:83421"/>
        <dbReference type="ChEBI" id="CHEBI:456216"/>
        <dbReference type="EC" id="2.7.11.1"/>
    </reaction>
</comment>
<evidence type="ECO:0000313" key="24">
    <source>
        <dbReference type="Proteomes" id="UP000011115"/>
    </source>
</evidence>
<dbReference type="PROSITE" id="PS50011">
    <property type="entry name" value="PROTEIN_KINASE_DOM"/>
    <property type="match status" value="1"/>
</dbReference>